<feature type="domain" description="DUF7088" evidence="3">
    <location>
        <begin position="34"/>
        <end position="134"/>
    </location>
</feature>
<accession>A0A0E2EJA3</accession>
<dbReference type="PATRIC" id="fig|999432.5.peg.851"/>
<proteinExistence type="predicted"/>
<feature type="domain" description="ABC-type uncharacterised transport system" evidence="2">
    <location>
        <begin position="186"/>
        <end position="429"/>
    </location>
</feature>
<sequence length="495" mass="56780">MKKEYKFQFFLFVLMLILISLVSSKIYFRLDTTKEKNYTLSNYTKELLTNLESSVKVTWFKSSNVDNFFPSLKYLNDMLSEYKLYSKGDFNVVLKDTASLSSDAINKIGLIAREIEAQDNSVKIIHKLYSGLMIEYMGQTRIIPFIDDIDTLEYDLARFILSMRSDALGNTQAGTVFLIADPALLETDYSYVIPWLEYAGFNVLPLELPVSNIPAEFPLLVIGSDYIDYSSAAAIDMFLQKEGRAVFFVSGNKVDVKGSWKAKPKVKDFLLDVLSHHGFYINADMALDLINNFRITMAQVDNKGTKLINYPFWIQFPLSGINRDHPIFAAYRPLISFWPSSIDLDLNKNTELVPYVLTGQNSLTVFDSYSTDPLENHFKKFEDASFKPSVIVAGQTKPSRILVISDEYMISRAIDYTGSTYNMDFMVNCVEYVSLKDNLLLLKNKKHSPPPFKQFEDREKMTSLVFRARLISIILLPLSVFILGLYMFIKQRRSR</sequence>
<dbReference type="Pfam" id="PF23357">
    <property type="entry name" value="DUF7088"/>
    <property type="match status" value="1"/>
</dbReference>
<dbReference type="InterPro" id="IPR055396">
    <property type="entry name" value="DUF7088"/>
</dbReference>
<dbReference type="HOGENOM" id="CLU_543946_0_0_12"/>
<name>A0A0E2EJA3_TREDN</name>
<evidence type="ECO:0000313" key="4">
    <source>
        <dbReference type="EMBL" id="EMB35053.1"/>
    </source>
</evidence>
<dbReference type="Pfam" id="PF09822">
    <property type="entry name" value="ABC_transp_aux"/>
    <property type="match status" value="1"/>
</dbReference>
<comment type="caution">
    <text evidence="4">The sequence shown here is derived from an EMBL/GenBank/DDBJ whole genome shotgun (WGS) entry which is preliminary data.</text>
</comment>
<keyword evidence="1" id="KW-0472">Membrane</keyword>
<evidence type="ECO:0000256" key="1">
    <source>
        <dbReference type="SAM" id="Phobius"/>
    </source>
</evidence>
<protein>
    <submittedName>
        <fullName evidence="4">Uncharacterized protein</fullName>
    </submittedName>
</protein>
<keyword evidence="1" id="KW-1133">Transmembrane helix</keyword>
<reference evidence="4" key="1">
    <citation type="submission" date="2012-01" db="EMBL/GenBank/DDBJ databases">
        <title>The Genome Sequence of Treponema denticola H-22.</title>
        <authorList>
            <consortium name="The Broad Institute Genome Sequencing Platform"/>
            <person name="Earl A."/>
            <person name="Ward D."/>
            <person name="Feldgarden M."/>
            <person name="Gevers D."/>
            <person name="Blanton J.M."/>
            <person name="Fenno C.J."/>
            <person name="Baranova O.V."/>
            <person name="Mathney J."/>
            <person name="Dewhirst F.E."/>
            <person name="Izard J."/>
            <person name="Young S.K."/>
            <person name="Zeng Q."/>
            <person name="Gargeya S."/>
            <person name="Fitzgerald M."/>
            <person name="Haas B."/>
            <person name="Abouelleil A."/>
            <person name="Alvarado L."/>
            <person name="Arachchi H.M."/>
            <person name="Berlin A."/>
            <person name="Chapman S.B."/>
            <person name="Gearin G."/>
            <person name="Goldberg J."/>
            <person name="Griggs A."/>
            <person name="Gujja S."/>
            <person name="Hansen M."/>
            <person name="Heiman D."/>
            <person name="Howarth C."/>
            <person name="Larimer J."/>
            <person name="Lui A."/>
            <person name="MacDonald P.J.P."/>
            <person name="McCowen C."/>
            <person name="Montmayeur A."/>
            <person name="Murphy C."/>
            <person name="Neiman D."/>
            <person name="Pearson M."/>
            <person name="Priest M."/>
            <person name="Roberts A."/>
            <person name="Saif S."/>
            <person name="Shea T."/>
            <person name="Sisk P."/>
            <person name="Stolte C."/>
            <person name="Sykes S."/>
            <person name="Wortman J."/>
            <person name="Nusbaum C."/>
            <person name="Birren B."/>
        </authorList>
    </citation>
    <scope>NUCLEOTIDE SEQUENCE [LARGE SCALE GENOMIC DNA]</scope>
    <source>
        <strain evidence="4">H-22</strain>
    </source>
</reference>
<dbReference type="InterPro" id="IPR019196">
    <property type="entry name" value="ABC_transp_unknown"/>
</dbReference>
<dbReference type="EMBL" id="AGDV01000006">
    <property type="protein sequence ID" value="EMB35053.1"/>
    <property type="molecule type" value="Genomic_DNA"/>
</dbReference>
<evidence type="ECO:0000259" key="3">
    <source>
        <dbReference type="Pfam" id="PF23357"/>
    </source>
</evidence>
<dbReference type="Proteomes" id="UP000011705">
    <property type="component" value="Chromosome"/>
</dbReference>
<dbReference type="RefSeq" id="WP_002683681.1">
    <property type="nucleotide sequence ID" value="NZ_CM001795.1"/>
</dbReference>
<evidence type="ECO:0000259" key="2">
    <source>
        <dbReference type="Pfam" id="PF09822"/>
    </source>
</evidence>
<organism evidence="4">
    <name type="scientific">Treponema denticola H-22</name>
    <dbReference type="NCBI Taxonomy" id="999432"/>
    <lineage>
        <taxon>Bacteria</taxon>
        <taxon>Pseudomonadati</taxon>
        <taxon>Spirochaetota</taxon>
        <taxon>Spirochaetia</taxon>
        <taxon>Spirochaetales</taxon>
        <taxon>Treponemataceae</taxon>
        <taxon>Treponema</taxon>
    </lineage>
</organism>
<feature type="transmembrane region" description="Helical" evidence="1">
    <location>
        <begin position="470"/>
        <end position="489"/>
    </location>
</feature>
<keyword evidence="1" id="KW-0812">Transmembrane</keyword>
<gene>
    <name evidence="4" type="ORF">HMPREF9726_00819</name>
</gene>
<dbReference type="AlphaFoldDB" id="A0A0E2EJA3"/>